<dbReference type="Gene3D" id="3.40.30.10">
    <property type="entry name" value="Glutaredoxin"/>
    <property type="match status" value="1"/>
</dbReference>
<keyword evidence="3" id="KW-0808">Transferase</keyword>
<evidence type="ECO:0000259" key="2">
    <source>
        <dbReference type="PROSITE" id="PS50405"/>
    </source>
</evidence>
<comment type="caution">
    <text evidence="3">The sequence shown here is derived from an EMBL/GenBank/DDBJ whole genome shotgun (WGS) entry which is preliminary data.</text>
</comment>
<dbReference type="EMBL" id="WLYX01000001">
    <property type="protein sequence ID" value="MTD33034.1"/>
    <property type="molecule type" value="Genomic_DNA"/>
</dbReference>
<dbReference type="PROSITE" id="PS50405">
    <property type="entry name" value="GST_CTER"/>
    <property type="match status" value="1"/>
</dbReference>
<evidence type="ECO:0000313" key="4">
    <source>
        <dbReference type="Proteomes" id="UP000446658"/>
    </source>
</evidence>
<dbReference type="CDD" id="cd00570">
    <property type="entry name" value="GST_N_family"/>
    <property type="match status" value="1"/>
</dbReference>
<reference evidence="3 4" key="1">
    <citation type="submission" date="2019-11" db="EMBL/GenBank/DDBJ databases">
        <title>Draft genome sequence of Paludibacterium sp. dN18-1.</title>
        <authorList>
            <person name="Im W.-T."/>
        </authorList>
    </citation>
    <scope>NUCLEOTIDE SEQUENCE [LARGE SCALE GENOMIC DNA]</scope>
    <source>
        <strain evidence="4">dN 18-1</strain>
    </source>
</reference>
<dbReference type="PANTHER" id="PTHR43968:SF6">
    <property type="entry name" value="GLUTATHIONE S-TRANSFERASE OMEGA"/>
    <property type="match status" value="1"/>
</dbReference>
<dbReference type="InterPro" id="IPR050983">
    <property type="entry name" value="GST_Omega/HSP26"/>
</dbReference>
<dbReference type="InterPro" id="IPR036282">
    <property type="entry name" value="Glutathione-S-Trfase_C_sf"/>
</dbReference>
<dbReference type="GO" id="GO:0016740">
    <property type="term" value="F:transferase activity"/>
    <property type="evidence" value="ECO:0007669"/>
    <property type="project" value="UniProtKB-KW"/>
</dbReference>
<dbReference type="SFLD" id="SFLDS00019">
    <property type="entry name" value="Glutathione_Transferase_(cytos"/>
    <property type="match status" value="1"/>
</dbReference>
<keyword evidence="4" id="KW-1185">Reference proteome</keyword>
<dbReference type="PANTHER" id="PTHR43968">
    <property type="match status" value="1"/>
</dbReference>
<dbReference type="InterPro" id="IPR036249">
    <property type="entry name" value="Thioredoxin-like_sf"/>
</dbReference>
<dbReference type="RefSeq" id="WP_230369726.1">
    <property type="nucleotide sequence ID" value="NZ_WLYX01000001.1"/>
</dbReference>
<dbReference type="PROSITE" id="PS50404">
    <property type="entry name" value="GST_NTER"/>
    <property type="match status" value="1"/>
</dbReference>
<feature type="domain" description="GST N-terminal" evidence="1">
    <location>
        <begin position="1"/>
        <end position="77"/>
    </location>
</feature>
<evidence type="ECO:0000259" key="1">
    <source>
        <dbReference type="PROSITE" id="PS50404"/>
    </source>
</evidence>
<dbReference type="Pfam" id="PF13417">
    <property type="entry name" value="GST_N_3"/>
    <property type="match status" value="1"/>
</dbReference>
<dbReference type="Pfam" id="PF00043">
    <property type="entry name" value="GST_C"/>
    <property type="match status" value="1"/>
</dbReference>
<sequence length="217" mass="23615">MIKLYGTPISPYYNKVKLALMEKGVNFEEVLTAPSQDAALLDMSPMGKIPFVDINGYALAESTVILEWLEDAYPTASLLPPGPNGRARARELMTMLELYVLAPSAPLLRHALFGRPLDDSAKTEAATAIERGLQAVARRLDYAPWLAGQDFSFADLAAASVLPVVSDMTTAVLGRDLTQQLPGRDGYWQQLAARPSVARMWADREVALQALAARRAG</sequence>
<dbReference type="AlphaFoldDB" id="A0A844GE68"/>
<proteinExistence type="predicted"/>
<feature type="domain" description="GST C-terminal" evidence="2">
    <location>
        <begin position="82"/>
        <end position="210"/>
    </location>
</feature>
<dbReference type="SFLD" id="SFLDG00358">
    <property type="entry name" value="Main_(cytGST)"/>
    <property type="match status" value="1"/>
</dbReference>
<dbReference type="InterPro" id="IPR004045">
    <property type="entry name" value="Glutathione_S-Trfase_N"/>
</dbReference>
<dbReference type="Proteomes" id="UP000446658">
    <property type="component" value="Unassembled WGS sequence"/>
</dbReference>
<dbReference type="SUPFAM" id="SSF52833">
    <property type="entry name" value="Thioredoxin-like"/>
    <property type="match status" value="1"/>
</dbReference>
<dbReference type="GO" id="GO:0005737">
    <property type="term" value="C:cytoplasm"/>
    <property type="evidence" value="ECO:0007669"/>
    <property type="project" value="TreeGrafter"/>
</dbReference>
<gene>
    <name evidence="3" type="ORF">GKE73_07050</name>
</gene>
<dbReference type="InterPro" id="IPR040079">
    <property type="entry name" value="Glutathione_S-Trfase"/>
</dbReference>
<organism evidence="3 4">
    <name type="scientific">Paludibacterium denitrificans</name>
    <dbReference type="NCBI Taxonomy" id="2675226"/>
    <lineage>
        <taxon>Bacteria</taxon>
        <taxon>Pseudomonadati</taxon>
        <taxon>Pseudomonadota</taxon>
        <taxon>Betaproteobacteria</taxon>
        <taxon>Neisseriales</taxon>
        <taxon>Chromobacteriaceae</taxon>
        <taxon>Paludibacterium</taxon>
    </lineage>
</organism>
<protein>
    <submittedName>
        <fullName evidence="3">Glutathione transferase</fullName>
    </submittedName>
</protein>
<dbReference type="SUPFAM" id="SSF47616">
    <property type="entry name" value="GST C-terminal domain-like"/>
    <property type="match status" value="1"/>
</dbReference>
<dbReference type="PROSITE" id="PS51354">
    <property type="entry name" value="GLUTAREDOXIN_2"/>
    <property type="match status" value="1"/>
</dbReference>
<dbReference type="InterPro" id="IPR010987">
    <property type="entry name" value="Glutathione-S-Trfase_C-like"/>
</dbReference>
<dbReference type="Gene3D" id="1.20.1050.10">
    <property type="match status" value="1"/>
</dbReference>
<name>A0A844GE68_9NEIS</name>
<accession>A0A844GE68</accession>
<dbReference type="InterPro" id="IPR004046">
    <property type="entry name" value="GST_C"/>
</dbReference>
<evidence type="ECO:0000313" key="3">
    <source>
        <dbReference type="EMBL" id="MTD33034.1"/>
    </source>
</evidence>